<feature type="compositionally biased region" description="Polar residues" evidence="8">
    <location>
        <begin position="78"/>
        <end position="97"/>
    </location>
</feature>
<evidence type="ECO:0000256" key="7">
    <source>
        <dbReference type="ARBA" id="ARBA00029833"/>
    </source>
</evidence>
<dbReference type="Pfam" id="PF03987">
    <property type="entry name" value="Autophagy_act_C"/>
    <property type="match status" value="1"/>
</dbReference>
<dbReference type="AlphaFoldDB" id="A0A0L6V5P5"/>
<dbReference type="GO" id="GO:0032446">
    <property type="term" value="P:protein modification by small protein conjugation"/>
    <property type="evidence" value="ECO:0007669"/>
    <property type="project" value="TreeGrafter"/>
</dbReference>
<organism evidence="9 10">
    <name type="scientific">Puccinia sorghi</name>
    <dbReference type="NCBI Taxonomy" id="27349"/>
    <lineage>
        <taxon>Eukaryota</taxon>
        <taxon>Fungi</taxon>
        <taxon>Dikarya</taxon>
        <taxon>Basidiomycota</taxon>
        <taxon>Pucciniomycotina</taxon>
        <taxon>Pucciniomycetes</taxon>
        <taxon>Pucciniales</taxon>
        <taxon>Pucciniaceae</taxon>
        <taxon>Puccinia</taxon>
    </lineage>
</organism>
<sequence>MATVSTQPIPNTLNQSYLPIKLKPLIIYSDTYQVPQLIFQAYKTDGTYLGLDELLQTDIFHQAKFGIKEEQEYPINLINPSNDCSSQPNHKPASHSTSGGGEDPAIQLPILTRIIYPIDNQLYWALHPCNTQDVLKEILNHNPAQLPQPLQIIECFFSLLASLVKF</sequence>
<keyword evidence="4" id="KW-0833">Ubl conjugation pathway</keyword>
<keyword evidence="6" id="KW-0072">Autophagy</keyword>
<dbReference type="Gene3D" id="3.30.1460.50">
    <property type="match status" value="1"/>
</dbReference>
<feature type="region of interest" description="Disordered" evidence="8">
    <location>
        <begin position="78"/>
        <end position="102"/>
    </location>
</feature>
<reference evidence="9 10" key="1">
    <citation type="submission" date="2015-08" db="EMBL/GenBank/DDBJ databases">
        <title>Next Generation Sequencing and Analysis of the Genome of Puccinia sorghi L Schw, the Causal Agent of Maize Common Rust.</title>
        <authorList>
            <person name="Rochi L."/>
            <person name="Burguener G."/>
            <person name="Darino M."/>
            <person name="Turjanski A."/>
            <person name="Kreff E."/>
            <person name="Dieguez M.J."/>
            <person name="Sacco F."/>
        </authorList>
    </citation>
    <scope>NUCLEOTIDE SEQUENCE [LARGE SCALE GENOMIC DNA]</scope>
    <source>
        <strain evidence="9 10">RO10H11247</strain>
    </source>
</reference>
<dbReference type="EMBL" id="LAVV01007468">
    <property type="protein sequence ID" value="KNZ55832.1"/>
    <property type="molecule type" value="Genomic_DNA"/>
</dbReference>
<dbReference type="GO" id="GO:0015031">
    <property type="term" value="P:protein transport"/>
    <property type="evidence" value="ECO:0007669"/>
    <property type="project" value="UniProtKB-KW"/>
</dbReference>
<dbReference type="Proteomes" id="UP000037035">
    <property type="component" value="Unassembled WGS sequence"/>
</dbReference>
<accession>A0A0L6V5P5</accession>
<protein>
    <recommendedName>
        <fullName evidence="2">Ubiquitin-like-conjugating enzyme ATG10</fullName>
    </recommendedName>
    <alternativeName>
        <fullName evidence="7">Autophagy-related protein 10</fullName>
    </alternativeName>
</protein>
<evidence type="ECO:0000256" key="4">
    <source>
        <dbReference type="ARBA" id="ARBA00022786"/>
    </source>
</evidence>
<name>A0A0L6V5P5_9BASI</name>
<gene>
    <name evidence="9" type="ORF">VP01_256g4</name>
</gene>
<dbReference type="STRING" id="27349.A0A0L6V5P5"/>
<dbReference type="VEuPathDB" id="FungiDB:VP01_256g4"/>
<evidence type="ECO:0000256" key="3">
    <source>
        <dbReference type="ARBA" id="ARBA00022679"/>
    </source>
</evidence>
<dbReference type="InterPro" id="IPR007135">
    <property type="entry name" value="Atg3/Atg10"/>
</dbReference>
<comment type="caution">
    <text evidence="9">The sequence shown here is derived from an EMBL/GenBank/DDBJ whole genome shotgun (WGS) entry which is preliminary data.</text>
</comment>
<comment type="similarity">
    <text evidence="1">Belongs to the ATG10 family.</text>
</comment>
<dbReference type="GO" id="GO:0000422">
    <property type="term" value="P:autophagy of mitochondrion"/>
    <property type="evidence" value="ECO:0007669"/>
    <property type="project" value="TreeGrafter"/>
</dbReference>
<dbReference type="OrthoDB" id="4089664at2759"/>
<evidence type="ECO:0000256" key="6">
    <source>
        <dbReference type="ARBA" id="ARBA00023006"/>
    </source>
</evidence>
<keyword evidence="3" id="KW-0808">Transferase</keyword>
<dbReference type="PANTHER" id="PTHR14957:SF1">
    <property type="entry name" value="UBIQUITIN-LIKE-CONJUGATING ENZYME ATG10"/>
    <property type="match status" value="1"/>
</dbReference>
<evidence type="ECO:0000256" key="5">
    <source>
        <dbReference type="ARBA" id="ARBA00022927"/>
    </source>
</evidence>
<evidence type="ECO:0000256" key="8">
    <source>
        <dbReference type="SAM" id="MobiDB-lite"/>
    </source>
</evidence>
<keyword evidence="5" id="KW-0813">Transport</keyword>
<keyword evidence="10" id="KW-1185">Reference proteome</keyword>
<evidence type="ECO:0000256" key="1">
    <source>
        <dbReference type="ARBA" id="ARBA00005696"/>
    </source>
</evidence>
<dbReference type="GO" id="GO:0000045">
    <property type="term" value="P:autophagosome assembly"/>
    <property type="evidence" value="ECO:0007669"/>
    <property type="project" value="TreeGrafter"/>
</dbReference>
<evidence type="ECO:0000256" key="2">
    <source>
        <dbReference type="ARBA" id="ARBA00021099"/>
    </source>
</evidence>
<proteinExistence type="inferred from homology"/>
<dbReference type="PANTHER" id="PTHR14957">
    <property type="entry name" value="UBIQUITIN-LIKE-CONJUGATING ENZYME ATG10"/>
    <property type="match status" value="1"/>
</dbReference>
<keyword evidence="5" id="KW-0653">Protein transport</keyword>
<dbReference type="GO" id="GO:0005829">
    <property type="term" value="C:cytosol"/>
    <property type="evidence" value="ECO:0007669"/>
    <property type="project" value="TreeGrafter"/>
</dbReference>
<evidence type="ECO:0000313" key="9">
    <source>
        <dbReference type="EMBL" id="KNZ55832.1"/>
    </source>
</evidence>
<evidence type="ECO:0000313" key="10">
    <source>
        <dbReference type="Proteomes" id="UP000037035"/>
    </source>
</evidence>
<dbReference type="GO" id="GO:0061651">
    <property type="term" value="F:Atg12 conjugating enzyme activity"/>
    <property type="evidence" value="ECO:0007669"/>
    <property type="project" value="TreeGrafter"/>
</dbReference>